<comment type="caution">
    <text evidence="8">The sequence shown here is derived from an EMBL/GenBank/DDBJ whole genome shotgun (WGS) entry which is preliminary data.</text>
</comment>
<keyword evidence="5" id="KW-0663">Pyridoxal phosphate</keyword>
<dbReference type="Gene3D" id="3.40.640.10">
    <property type="entry name" value="Type I PLP-dependent aspartate aminotransferase-like (Major domain)"/>
    <property type="match status" value="1"/>
</dbReference>
<dbReference type="CDD" id="cd00609">
    <property type="entry name" value="AAT_like"/>
    <property type="match status" value="1"/>
</dbReference>
<dbReference type="InterPro" id="IPR015422">
    <property type="entry name" value="PyrdxlP-dep_Trfase_small"/>
</dbReference>
<organism evidence="8 9">
    <name type="scientific">Flavobacterium weaverense</name>
    <dbReference type="NCBI Taxonomy" id="271156"/>
    <lineage>
        <taxon>Bacteria</taxon>
        <taxon>Pseudomonadati</taxon>
        <taxon>Bacteroidota</taxon>
        <taxon>Flavobacteriia</taxon>
        <taxon>Flavobacteriales</taxon>
        <taxon>Flavobacteriaceae</taxon>
        <taxon>Flavobacterium</taxon>
    </lineage>
</organism>
<protein>
    <recommendedName>
        <fullName evidence="6">Aminotransferase</fullName>
        <ecNumber evidence="6">2.6.1.-</ecNumber>
    </recommendedName>
</protein>
<keyword evidence="9" id="KW-1185">Reference proteome</keyword>
<sequence>MNNADLTIYTLFICNKFRKKIANLQFNNIKTMPKISNKGKLMPESPIRKLVPYSEIAKKKGHKVYHLNIGQPDIKTPEVAMEAVKNIDLTILEYSHSAGNESYRKKLAAYYTNQGIPVNIEDIIVTTGGSEALMFAMGSTMDQGDEIIIPEPFYANYNGFSTASGVNVIPVISTIDTGFALPAIADFEKLISAKTKAILICNPGNPTGYLYSKEEIMQLAALVKKHDLFLISDEVYREFTYDGDIHYSVMNVPGLEEHAIMIDSVSKRYSMCGARIGCIVSKNKELMTTAMKFAQARLSPPTIEQIASEAALDTPQSYFDEVISEYRERRDTLVEELNKIDGVIVSKPKGAFYCIAQLPIDNADAFAQWLLESYDLNGETVMVAPAAGFYSTPGMGLNQVRIAYVLKKEDLISAVRILKAAIPVYNAMQVKA</sequence>
<reference evidence="8 9" key="1">
    <citation type="submission" date="2018-10" db="EMBL/GenBank/DDBJ databases">
        <title>Genomic Encyclopedia of Archaeal and Bacterial Type Strains, Phase II (KMG-II): from individual species to whole genera.</title>
        <authorList>
            <person name="Goeker M."/>
        </authorList>
    </citation>
    <scope>NUCLEOTIDE SEQUENCE [LARGE SCALE GENOMIC DNA]</scope>
    <source>
        <strain evidence="8 9">DSM 19727</strain>
    </source>
</reference>
<dbReference type="PANTHER" id="PTHR46383:SF2">
    <property type="entry name" value="AMINOTRANSFERASE"/>
    <property type="match status" value="1"/>
</dbReference>
<evidence type="ECO:0000256" key="5">
    <source>
        <dbReference type="ARBA" id="ARBA00022898"/>
    </source>
</evidence>
<evidence type="ECO:0000256" key="2">
    <source>
        <dbReference type="ARBA" id="ARBA00007441"/>
    </source>
</evidence>
<evidence type="ECO:0000256" key="3">
    <source>
        <dbReference type="ARBA" id="ARBA00022576"/>
    </source>
</evidence>
<dbReference type="Proteomes" id="UP000280368">
    <property type="component" value="Unassembled WGS sequence"/>
</dbReference>
<keyword evidence="3 6" id="KW-0032">Aminotransferase</keyword>
<dbReference type="GO" id="GO:0008483">
    <property type="term" value="F:transaminase activity"/>
    <property type="evidence" value="ECO:0007669"/>
    <property type="project" value="UniProtKB-KW"/>
</dbReference>
<dbReference type="PROSITE" id="PS00105">
    <property type="entry name" value="AA_TRANSFER_CLASS_1"/>
    <property type="match status" value="1"/>
</dbReference>
<proteinExistence type="inferred from homology"/>
<dbReference type="GO" id="GO:0006520">
    <property type="term" value="P:amino acid metabolic process"/>
    <property type="evidence" value="ECO:0007669"/>
    <property type="project" value="InterPro"/>
</dbReference>
<dbReference type="NCBIfam" id="NF005744">
    <property type="entry name" value="PRK07568.1"/>
    <property type="match status" value="1"/>
</dbReference>
<dbReference type="InterPro" id="IPR015421">
    <property type="entry name" value="PyrdxlP-dep_Trfase_major"/>
</dbReference>
<evidence type="ECO:0000256" key="4">
    <source>
        <dbReference type="ARBA" id="ARBA00022679"/>
    </source>
</evidence>
<dbReference type="InterPro" id="IPR004838">
    <property type="entry name" value="NHTrfase_class1_PyrdxlP-BS"/>
</dbReference>
<dbReference type="InterPro" id="IPR004839">
    <property type="entry name" value="Aminotransferase_I/II_large"/>
</dbReference>
<evidence type="ECO:0000256" key="1">
    <source>
        <dbReference type="ARBA" id="ARBA00001933"/>
    </source>
</evidence>
<comment type="cofactor">
    <cofactor evidence="1 6">
        <name>pyridoxal 5'-phosphate</name>
        <dbReference type="ChEBI" id="CHEBI:597326"/>
    </cofactor>
</comment>
<gene>
    <name evidence="8" type="ORF">BC961_0476</name>
</gene>
<keyword evidence="4 6" id="KW-0808">Transferase</keyword>
<accession>A0A3M0A6M7</accession>
<evidence type="ECO:0000313" key="8">
    <source>
        <dbReference type="EMBL" id="RMA78105.1"/>
    </source>
</evidence>
<evidence type="ECO:0000313" key="9">
    <source>
        <dbReference type="Proteomes" id="UP000280368"/>
    </source>
</evidence>
<dbReference type="AlphaFoldDB" id="A0A3M0A6M7"/>
<name>A0A3M0A6M7_9FLAO</name>
<dbReference type="GO" id="GO:0030170">
    <property type="term" value="F:pyridoxal phosphate binding"/>
    <property type="evidence" value="ECO:0007669"/>
    <property type="project" value="InterPro"/>
</dbReference>
<feature type="domain" description="Aminotransferase class I/classII large" evidence="7">
    <location>
        <begin position="64"/>
        <end position="375"/>
    </location>
</feature>
<evidence type="ECO:0000256" key="6">
    <source>
        <dbReference type="RuleBase" id="RU000481"/>
    </source>
</evidence>
<dbReference type="PANTHER" id="PTHR46383">
    <property type="entry name" value="ASPARTATE AMINOTRANSFERASE"/>
    <property type="match status" value="1"/>
</dbReference>
<dbReference type="Gene3D" id="3.90.1150.10">
    <property type="entry name" value="Aspartate Aminotransferase, domain 1"/>
    <property type="match status" value="1"/>
</dbReference>
<dbReference type="Pfam" id="PF00155">
    <property type="entry name" value="Aminotran_1_2"/>
    <property type="match status" value="1"/>
</dbReference>
<dbReference type="EC" id="2.6.1.-" evidence="6"/>
<dbReference type="SUPFAM" id="SSF53383">
    <property type="entry name" value="PLP-dependent transferases"/>
    <property type="match status" value="1"/>
</dbReference>
<dbReference type="InterPro" id="IPR050596">
    <property type="entry name" value="AspAT/PAT-like"/>
</dbReference>
<dbReference type="InterPro" id="IPR015424">
    <property type="entry name" value="PyrdxlP-dep_Trfase"/>
</dbReference>
<dbReference type="EMBL" id="REFH01000007">
    <property type="protein sequence ID" value="RMA78105.1"/>
    <property type="molecule type" value="Genomic_DNA"/>
</dbReference>
<evidence type="ECO:0000259" key="7">
    <source>
        <dbReference type="Pfam" id="PF00155"/>
    </source>
</evidence>
<comment type="similarity">
    <text evidence="2 6">Belongs to the class-I pyridoxal-phosphate-dependent aminotransferase family.</text>
</comment>